<dbReference type="EMBL" id="CP000117">
    <property type="protein sequence ID" value="ABA21822.1"/>
    <property type="molecule type" value="Genomic_DNA"/>
</dbReference>
<evidence type="ECO:0000313" key="2">
    <source>
        <dbReference type="EMBL" id="ABA21822.1"/>
    </source>
</evidence>
<dbReference type="CDD" id="cd06260">
    <property type="entry name" value="DUF820-like"/>
    <property type="match status" value="1"/>
</dbReference>
<sequence>MFLNAEGRGGKRGGARRVFISAVEKKELVMVASPDRNYMSPQEYLEWEERQDIKYEYVNGEVFAMTGGTLPHTTIALNLASALKSHVRGGYCRAFMSDAKVAVSEGMSFHYPDVVVSCDERDRQAIKFLQYPCLIVEVLSPSTEAYDRGAKFKQYRRIQTLKEYVLIDAEKINLDCFRLNKNCIWELYSYEEGNEVYLQSVDFRFPISLVYEDVFLG</sequence>
<protein>
    <recommendedName>
        <fullName evidence="1">Putative restriction endonuclease domain-containing protein</fullName>
    </recommendedName>
</protein>
<dbReference type="KEGG" id="ava:Ava_2202"/>
<organism evidence="2 3">
    <name type="scientific">Trichormus variabilis (strain ATCC 29413 / PCC 7937)</name>
    <name type="common">Anabaena variabilis</name>
    <dbReference type="NCBI Taxonomy" id="240292"/>
    <lineage>
        <taxon>Bacteria</taxon>
        <taxon>Bacillati</taxon>
        <taxon>Cyanobacteriota</taxon>
        <taxon>Cyanophyceae</taxon>
        <taxon>Nostocales</taxon>
        <taxon>Nostocaceae</taxon>
        <taxon>Trichormus</taxon>
    </lineage>
</organism>
<dbReference type="Pfam" id="PF05685">
    <property type="entry name" value="Uma2"/>
    <property type="match status" value="1"/>
</dbReference>
<evidence type="ECO:0000259" key="1">
    <source>
        <dbReference type="Pfam" id="PF05685"/>
    </source>
</evidence>
<feature type="domain" description="Putative restriction endonuclease" evidence="1">
    <location>
        <begin position="42"/>
        <end position="198"/>
    </location>
</feature>
<accession>Q3MB14</accession>
<dbReference type="HOGENOM" id="CLU_076312_6_2_3"/>
<dbReference type="SUPFAM" id="SSF52980">
    <property type="entry name" value="Restriction endonuclease-like"/>
    <property type="match status" value="1"/>
</dbReference>
<evidence type="ECO:0000313" key="3">
    <source>
        <dbReference type="Proteomes" id="UP000002533"/>
    </source>
</evidence>
<dbReference type="InterPro" id="IPR011335">
    <property type="entry name" value="Restrct_endonuc-II-like"/>
</dbReference>
<dbReference type="InterPro" id="IPR008538">
    <property type="entry name" value="Uma2"/>
</dbReference>
<name>Q3MB14_TRIV2</name>
<dbReference type="PANTHER" id="PTHR36558">
    <property type="entry name" value="GLR1098 PROTEIN"/>
    <property type="match status" value="1"/>
</dbReference>
<dbReference type="PANTHER" id="PTHR36558:SF1">
    <property type="entry name" value="RESTRICTION ENDONUCLEASE DOMAIN-CONTAINING PROTEIN-RELATED"/>
    <property type="match status" value="1"/>
</dbReference>
<dbReference type="Gene3D" id="3.90.1570.10">
    <property type="entry name" value="tt1808, chain A"/>
    <property type="match status" value="1"/>
</dbReference>
<dbReference type="Proteomes" id="UP000002533">
    <property type="component" value="Chromosome"/>
</dbReference>
<dbReference type="eggNOG" id="COG4636">
    <property type="taxonomic scope" value="Bacteria"/>
</dbReference>
<gene>
    <name evidence="2" type="ordered locus">Ava_2202</name>
</gene>
<dbReference type="AlphaFoldDB" id="Q3MB14"/>
<reference evidence="3" key="1">
    <citation type="journal article" date="2014" name="Stand. Genomic Sci.">
        <title>Complete genome sequence of Anabaena variabilis ATCC 29413.</title>
        <authorList>
            <person name="Thiel T."/>
            <person name="Pratte B.S."/>
            <person name="Zhong J."/>
            <person name="Goodwin L."/>
            <person name="Copeland A."/>
            <person name="Lucas S."/>
            <person name="Han C."/>
            <person name="Pitluck S."/>
            <person name="Land M.L."/>
            <person name="Kyrpides N.C."/>
            <person name="Woyke T."/>
        </authorList>
    </citation>
    <scope>NUCLEOTIDE SEQUENCE [LARGE SCALE GENOMIC DNA]</scope>
    <source>
        <strain evidence="3">ATCC 29413 / PCC 7937</strain>
    </source>
</reference>
<dbReference type="STRING" id="240292.Ava_2202"/>
<dbReference type="InterPro" id="IPR012296">
    <property type="entry name" value="Nuclease_put_TT1808"/>
</dbReference>
<proteinExistence type="predicted"/>